<name>A0ABY8V937_9FLAO</name>
<organism evidence="1 2">
    <name type="scientific">Empedobacter falsenii</name>
    <dbReference type="NCBI Taxonomy" id="343874"/>
    <lineage>
        <taxon>Bacteria</taxon>
        <taxon>Pseudomonadati</taxon>
        <taxon>Bacteroidota</taxon>
        <taxon>Flavobacteriia</taxon>
        <taxon>Flavobacteriales</taxon>
        <taxon>Weeksellaceae</taxon>
        <taxon>Empedobacter</taxon>
    </lineage>
</organism>
<dbReference type="Proteomes" id="UP001223501">
    <property type="component" value="Chromosome"/>
</dbReference>
<evidence type="ECO:0000313" key="1">
    <source>
        <dbReference type="EMBL" id="WIH98204.1"/>
    </source>
</evidence>
<accession>A0ABY8V937</accession>
<dbReference type="RefSeq" id="WP_284583997.1">
    <property type="nucleotide sequence ID" value="NZ_CP106831.1"/>
</dbReference>
<protein>
    <recommendedName>
        <fullName evidence="3">RHS repeat protein</fullName>
    </recommendedName>
</protein>
<reference evidence="1 2" key="1">
    <citation type="submission" date="2022-09" db="EMBL/GenBank/DDBJ databases">
        <title>Whole genome sequencing analysis of tet(X)-positive Empedobacter falsenii YWS9-3.</title>
        <authorList>
            <person name="Chen C."/>
            <person name="Lv Y.-L."/>
        </authorList>
    </citation>
    <scope>NUCLEOTIDE SEQUENCE [LARGE SCALE GENOMIC DNA]</scope>
    <source>
        <strain evidence="1 2">YWS9-3_T</strain>
    </source>
</reference>
<dbReference type="EMBL" id="CP106831">
    <property type="protein sequence ID" value="WIH98204.1"/>
    <property type="molecule type" value="Genomic_DNA"/>
</dbReference>
<gene>
    <name evidence="1" type="ORF">OBA43_04535</name>
</gene>
<sequence>MAKIKSILYKNLIIPPTISVNDDKIEYQSFIDEILDEYGKLYDDDRYIKYIKYDINGDIIEMVKSDYHYKFEKYKYDESDEYILSKNTYTYDSNRRLVYRVESHNDSKYITNYIYDNNDNLVEKINIQGDQITRAIFEYNENNQLLKYSDDKYIINCEYDELNRLIYRNITTKEHNNDCDFIDKEEKYTYSNNGDIKIKYFEFRHIEKYKVFDKWNRLIIEDYQNQETSYEDEEPQYLFHYFYEDNLLVDEIAYKKSYYYKNIIEDEDGDYERKVIKDIKEYDYNFEFYDSLENEYCFDKSRINYTISFKYNENKDLIEKKHIELFDFENKIYIYKKQYEYEYDINNNWIKRNCLFSRKSISRKIEYY</sequence>
<evidence type="ECO:0008006" key="3">
    <source>
        <dbReference type="Google" id="ProtNLM"/>
    </source>
</evidence>
<proteinExistence type="predicted"/>
<keyword evidence="2" id="KW-1185">Reference proteome</keyword>
<evidence type="ECO:0000313" key="2">
    <source>
        <dbReference type="Proteomes" id="UP001223501"/>
    </source>
</evidence>